<sequence length="488" mass="51586">MLRPLLRQSARAPRLARAVTTAPRAAAVTQHATTAGPPPPPPAPVVKKAEAKPPATFHVAGAQPVAVSSSGVTFRMADGREVLDGVSGGAAVACLGHSNPDLVAVMARQAAQMPYAYHQALGHDVSEELAQFLVDRSGGAFVAGAFLNSGSEAVEAILKLVRQYWIEVGEPQRKYIIARSPAYHGNTLGSLGTGYVPGRRNLYDNYFSDAYQHVDTPQARDRQPGEGDAAYSARLAAELDAKIDELGPENVMAFIAEPVGGTGPGVTPPPKGYFPAIEKVVKKHNLIFIMDEVMSGTGRSGSLFAFDAVAEGVKPDVISMAKGLGGGYVTISGVLVGQRLADVIRRAGVWKNSHTYQNHPVNCAVSLAVLKKIEAQNLLANVRARGTQLLEGLRAAFADDKRVFEVRGQGLFLAVDFDVPASLAPRFGARVKDRAMKNGLMALAGVGTVDGVNGDCIILAPAYTITPEEADKMVAMVKKSVDQCFAEL</sequence>
<protein>
    <submittedName>
        <fullName evidence="5">Class III aminotransferase</fullName>
    </submittedName>
</protein>
<name>A0A0J1ATS0_9TREE</name>
<evidence type="ECO:0000256" key="1">
    <source>
        <dbReference type="ARBA" id="ARBA00008954"/>
    </source>
</evidence>
<accession>A0A0J1ATS0</accession>
<proteinExistence type="inferred from homology"/>
<evidence type="ECO:0000256" key="3">
    <source>
        <dbReference type="RuleBase" id="RU003560"/>
    </source>
</evidence>
<dbReference type="PROSITE" id="PS00600">
    <property type="entry name" value="AA_TRANSFER_CLASS_3"/>
    <property type="match status" value="1"/>
</dbReference>
<dbReference type="RefSeq" id="XP_018275220.1">
    <property type="nucleotide sequence ID" value="XM_018424552.1"/>
</dbReference>
<dbReference type="InterPro" id="IPR005814">
    <property type="entry name" value="Aminotrans_3"/>
</dbReference>
<dbReference type="PANTHER" id="PTHR43094:SF1">
    <property type="entry name" value="AMINOTRANSFERASE CLASS-III"/>
    <property type="match status" value="1"/>
</dbReference>
<dbReference type="InterPro" id="IPR049704">
    <property type="entry name" value="Aminotrans_3_PPA_site"/>
</dbReference>
<organism evidence="5 6">
    <name type="scientific">Cutaneotrichosporon oleaginosum</name>
    <dbReference type="NCBI Taxonomy" id="879819"/>
    <lineage>
        <taxon>Eukaryota</taxon>
        <taxon>Fungi</taxon>
        <taxon>Dikarya</taxon>
        <taxon>Basidiomycota</taxon>
        <taxon>Agaricomycotina</taxon>
        <taxon>Tremellomycetes</taxon>
        <taxon>Trichosporonales</taxon>
        <taxon>Trichosporonaceae</taxon>
        <taxon>Cutaneotrichosporon</taxon>
    </lineage>
</organism>
<dbReference type="GO" id="GO:0005829">
    <property type="term" value="C:cytosol"/>
    <property type="evidence" value="ECO:0007669"/>
    <property type="project" value="TreeGrafter"/>
</dbReference>
<dbReference type="Pfam" id="PF00202">
    <property type="entry name" value="Aminotran_3"/>
    <property type="match status" value="1"/>
</dbReference>
<dbReference type="OrthoDB" id="10261433at2759"/>
<dbReference type="GO" id="GO:0008483">
    <property type="term" value="F:transaminase activity"/>
    <property type="evidence" value="ECO:0007669"/>
    <property type="project" value="UniProtKB-KW"/>
</dbReference>
<dbReference type="AlphaFoldDB" id="A0A0J1ATS0"/>
<dbReference type="GO" id="GO:0030170">
    <property type="term" value="F:pyridoxal phosphate binding"/>
    <property type="evidence" value="ECO:0007669"/>
    <property type="project" value="InterPro"/>
</dbReference>
<evidence type="ECO:0000256" key="2">
    <source>
        <dbReference type="ARBA" id="ARBA00022898"/>
    </source>
</evidence>
<evidence type="ECO:0000313" key="6">
    <source>
        <dbReference type="Proteomes" id="UP000053611"/>
    </source>
</evidence>
<feature type="compositionally biased region" description="Low complexity" evidence="4">
    <location>
        <begin position="10"/>
        <end position="35"/>
    </location>
</feature>
<dbReference type="GeneID" id="28985155"/>
<reference evidence="5 6" key="1">
    <citation type="submission" date="2015-03" db="EMBL/GenBank/DDBJ databases">
        <title>Genomics and transcriptomics of the oil-accumulating basidiomycete yeast T. oleaginosus allow insights into substrate utilization and the diverse evolutionary trajectories of mating systems in fungi.</title>
        <authorList>
            <consortium name="DOE Joint Genome Institute"/>
            <person name="Kourist R."/>
            <person name="Kracht O."/>
            <person name="Bracharz F."/>
            <person name="Lipzen A."/>
            <person name="Nolan M."/>
            <person name="Ohm R."/>
            <person name="Grigoriev I."/>
            <person name="Sun S."/>
            <person name="Heitman J."/>
            <person name="Bruck T."/>
            <person name="Nowrousian M."/>
        </authorList>
    </citation>
    <scope>NUCLEOTIDE SEQUENCE [LARGE SCALE GENOMIC DNA]</scope>
    <source>
        <strain evidence="5 6">IBC0246</strain>
    </source>
</reference>
<dbReference type="InterPro" id="IPR015422">
    <property type="entry name" value="PyrdxlP-dep_Trfase_small"/>
</dbReference>
<gene>
    <name evidence="5" type="ORF">CC85DRAFT_289240</name>
</gene>
<keyword evidence="6" id="KW-1185">Reference proteome</keyword>
<feature type="region of interest" description="Disordered" evidence="4">
    <location>
        <begin position="1"/>
        <end position="48"/>
    </location>
</feature>
<dbReference type="Gene3D" id="3.40.640.10">
    <property type="entry name" value="Type I PLP-dependent aspartate aminotransferase-like (Major domain)"/>
    <property type="match status" value="1"/>
</dbReference>
<dbReference type="EMBL" id="KQ087286">
    <property type="protein sequence ID" value="KLT38729.1"/>
    <property type="molecule type" value="Genomic_DNA"/>
</dbReference>
<keyword evidence="2 3" id="KW-0663">Pyridoxal phosphate</keyword>
<evidence type="ECO:0000313" key="5">
    <source>
        <dbReference type="EMBL" id="KLT38729.1"/>
    </source>
</evidence>
<dbReference type="PIRSF" id="PIRSF000521">
    <property type="entry name" value="Transaminase_4ab_Lys_Orn"/>
    <property type="match status" value="1"/>
</dbReference>
<keyword evidence="5" id="KW-0032">Aminotransferase</keyword>
<dbReference type="SUPFAM" id="SSF53383">
    <property type="entry name" value="PLP-dependent transferases"/>
    <property type="match status" value="1"/>
</dbReference>
<comment type="similarity">
    <text evidence="1 3">Belongs to the class-III pyridoxal-phosphate-dependent aminotransferase family.</text>
</comment>
<dbReference type="InterPro" id="IPR015424">
    <property type="entry name" value="PyrdxlP-dep_Trfase"/>
</dbReference>
<evidence type="ECO:0000256" key="4">
    <source>
        <dbReference type="SAM" id="MobiDB-lite"/>
    </source>
</evidence>
<dbReference type="Gene3D" id="3.90.1150.10">
    <property type="entry name" value="Aspartate Aminotransferase, domain 1"/>
    <property type="match status" value="1"/>
</dbReference>
<dbReference type="PANTHER" id="PTHR43094">
    <property type="entry name" value="AMINOTRANSFERASE"/>
    <property type="match status" value="1"/>
</dbReference>
<dbReference type="Proteomes" id="UP000053611">
    <property type="component" value="Unassembled WGS sequence"/>
</dbReference>
<dbReference type="InterPro" id="IPR015421">
    <property type="entry name" value="PyrdxlP-dep_Trfase_major"/>
</dbReference>
<dbReference type="STRING" id="879819.A0A0J1ATS0"/>
<dbReference type="CDD" id="cd00610">
    <property type="entry name" value="OAT_like"/>
    <property type="match status" value="1"/>
</dbReference>
<keyword evidence="5" id="KW-0808">Transferase</keyword>